<dbReference type="Proteomes" id="UP000326565">
    <property type="component" value="Unassembled WGS sequence"/>
</dbReference>
<name>A0A5N5WTS5_9EURO</name>
<protein>
    <recommendedName>
        <fullName evidence="4">Tubby C-terminal-like domain-containing protein</fullName>
    </recommendedName>
</protein>
<dbReference type="EMBL" id="ML732261">
    <property type="protein sequence ID" value="KAB8071891.1"/>
    <property type="molecule type" value="Genomic_DNA"/>
</dbReference>
<evidence type="ECO:0000313" key="3">
    <source>
        <dbReference type="Proteomes" id="UP000326565"/>
    </source>
</evidence>
<accession>A0A5N5WTS5</accession>
<evidence type="ECO:0000313" key="2">
    <source>
        <dbReference type="EMBL" id="KAB8071891.1"/>
    </source>
</evidence>
<evidence type="ECO:0000256" key="1">
    <source>
        <dbReference type="SAM" id="MobiDB-lite"/>
    </source>
</evidence>
<dbReference type="AlphaFoldDB" id="A0A5N5WTS5"/>
<gene>
    <name evidence="2" type="ORF">BDV29DRAFT_178489</name>
</gene>
<reference evidence="2 3" key="1">
    <citation type="submission" date="2019-04" db="EMBL/GenBank/DDBJ databases">
        <title>Friends and foes A comparative genomics study of 23 Aspergillus species from section Flavi.</title>
        <authorList>
            <consortium name="DOE Joint Genome Institute"/>
            <person name="Kjaerbolling I."/>
            <person name="Vesth T."/>
            <person name="Frisvad J.C."/>
            <person name="Nybo J.L."/>
            <person name="Theobald S."/>
            <person name="Kildgaard S."/>
            <person name="Isbrandt T."/>
            <person name="Kuo A."/>
            <person name="Sato A."/>
            <person name="Lyhne E.K."/>
            <person name="Kogle M.E."/>
            <person name="Wiebenga A."/>
            <person name="Kun R.S."/>
            <person name="Lubbers R.J."/>
            <person name="Makela M.R."/>
            <person name="Barry K."/>
            <person name="Chovatia M."/>
            <person name="Clum A."/>
            <person name="Daum C."/>
            <person name="Haridas S."/>
            <person name="He G."/>
            <person name="LaButti K."/>
            <person name="Lipzen A."/>
            <person name="Mondo S."/>
            <person name="Riley R."/>
            <person name="Salamov A."/>
            <person name="Simmons B.A."/>
            <person name="Magnuson J.K."/>
            <person name="Henrissat B."/>
            <person name="Mortensen U.H."/>
            <person name="Larsen T.O."/>
            <person name="Devries R.P."/>
            <person name="Grigoriev I.V."/>
            <person name="Machida M."/>
            <person name="Baker S.E."/>
            <person name="Andersen M.R."/>
        </authorList>
    </citation>
    <scope>NUCLEOTIDE SEQUENCE [LARGE SCALE GENOMIC DNA]</scope>
    <source>
        <strain evidence="2 3">CBS 151.66</strain>
    </source>
</reference>
<proteinExistence type="predicted"/>
<feature type="region of interest" description="Disordered" evidence="1">
    <location>
        <begin position="61"/>
        <end position="81"/>
    </location>
</feature>
<organism evidence="2 3">
    <name type="scientific">Aspergillus leporis</name>
    <dbReference type="NCBI Taxonomy" id="41062"/>
    <lineage>
        <taxon>Eukaryota</taxon>
        <taxon>Fungi</taxon>
        <taxon>Dikarya</taxon>
        <taxon>Ascomycota</taxon>
        <taxon>Pezizomycotina</taxon>
        <taxon>Eurotiomycetes</taxon>
        <taxon>Eurotiomycetidae</taxon>
        <taxon>Eurotiales</taxon>
        <taxon>Aspergillaceae</taxon>
        <taxon>Aspergillus</taxon>
        <taxon>Aspergillus subgen. Circumdati</taxon>
    </lineage>
</organism>
<keyword evidence="3" id="KW-1185">Reference proteome</keyword>
<evidence type="ECO:0008006" key="4">
    <source>
        <dbReference type="Google" id="ProtNLM"/>
    </source>
</evidence>
<sequence>MDPNCKTEDLPPQYSASIENSPSDLLKPTVLILVGQCIQTETVPPTPLYYISRDITSTSQTSSSIKFERAEHDRPEKPESNVSHNQHLFYLAHPAHAQYRTDIPAYYITSVSSQTLGNIRLETSKSRLQKVEFKAFLSAKKTASDKPLFDDKKFEQNIISAKSKWASGRYRWVDVDSREVAVEEGKGEQHRLVVTVPMPREMRDVLVALWVLRLWYYTAESRQARRKALERLTPPSAYGGVELKFAKRTGALGAISGGGA</sequence>
<feature type="region of interest" description="Disordered" evidence="1">
    <location>
        <begin position="1"/>
        <end position="21"/>
    </location>
</feature>
<dbReference type="OrthoDB" id="5207784at2759"/>
<feature type="compositionally biased region" description="Basic and acidic residues" evidence="1">
    <location>
        <begin position="66"/>
        <end position="79"/>
    </location>
</feature>